<dbReference type="Gene3D" id="1.10.10.60">
    <property type="entry name" value="Homeodomain-like"/>
    <property type="match status" value="2"/>
</dbReference>
<dbReference type="GO" id="GO:0016787">
    <property type="term" value="F:hydrolase activity"/>
    <property type="evidence" value="ECO:0007669"/>
    <property type="project" value="UniProtKB-KW"/>
</dbReference>
<dbReference type="InterPro" id="IPR009215">
    <property type="entry name" value="TIM-br_IGPS-like"/>
</dbReference>
<dbReference type="SUPFAM" id="SSF51621">
    <property type="entry name" value="Phosphoenolpyruvate/pyruvate domain"/>
    <property type="match status" value="1"/>
</dbReference>
<organism evidence="5 6">
    <name type="scientific">Agathobaculum ammoniilyticum</name>
    <dbReference type="NCBI Taxonomy" id="2981778"/>
    <lineage>
        <taxon>Bacteria</taxon>
        <taxon>Bacillati</taxon>
        <taxon>Bacillota</taxon>
        <taxon>Clostridia</taxon>
        <taxon>Eubacteriales</taxon>
        <taxon>Butyricicoccaceae</taxon>
        <taxon>Agathobaculum</taxon>
    </lineage>
</organism>
<dbReference type="EMBL" id="JAOQJE010000018">
    <property type="protein sequence ID" value="MCU6790218.1"/>
    <property type="molecule type" value="Genomic_DNA"/>
</dbReference>
<evidence type="ECO:0000256" key="1">
    <source>
        <dbReference type="ARBA" id="ARBA00023015"/>
    </source>
</evidence>
<keyword evidence="5" id="KW-0378">Hydrolase</keyword>
<protein>
    <submittedName>
        <fullName evidence="5">Phosphoenolpyruvate hydrolase family protein</fullName>
    </submittedName>
</protein>
<dbReference type="InterPro" id="IPR018062">
    <property type="entry name" value="HTH_AraC-typ_CS"/>
</dbReference>
<dbReference type="PANTHER" id="PTHR31862">
    <property type="entry name" value="UPF0261 DOMAIN PROTEIN (AFU_ORTHOLOGUE AFUA_1G10120)"/>
    <property type="match status" value="1"/>
</dbReference>
<dbReference type="InterPro" id="IPR051353">
    <property type="entry name" value="Tobamovirus_resist_UPF0261"/>
</dbReference>
<evidence type="ECO:0000259" key="4">
    <source>
        <dbReference type="PROSITE" id="PS01124"/>
    </source>
</evidence>
<reference evidence="5 6" key="1">
    <citation type="journal article" date="2021" name="ISME Commun">
        <title>Automated analysis of genomic sequences facilitates high-throughput and comprehensive description of bacteria.</title>
        <authorList>
            <person name="Hitch T.C.A."/>
        </authorList>
    </citation>
    <scope>NUCLEOTIDE SEQUENCE [LARGE SCALE GENOMIC DNA]</scope>
    <source>
        <strain evidence="5 6">Sanger_34</strain>
    </source>
</reference>
<dbReference type="PROSITE" id="PS01124">
    <property type="entry name" value="HTH_ARAC_FAMILY_2"/>
    <property type="match status" value="1"/>
</dbReference>
<keyword evidence="6" id="KW-1185">Reference proteome</keyword>
<dbReference type="InterPro" id="IPR018060">
    <property type="entry name" value="HTH_AraC"/>
</dbReference>
<gene>
    <name evidence="5" type="ORF">OCV66_14125</name>
</gene>
<keyword evidence="1" id="KW-0805">Transcription regulation</keyword>
<evidence type="ECO:0000256" key="3">
    <source>
        <dbReference type="ARBA" id="ARBA00023163"/>
    </source>
</evidence>
<dbReference type="PANTHER" id="PTHR31862:SF1">
    <property type="entry name" value="UPF0261 DOMAIN PROTEIN (AFU_ORTHOLOGUE AFUA_1G10120)"/>
    <property type="match status" value="1"/>
</dbReference>
<evidence type="ECO:0000313" key="6">
    <source>
        <dbReference type="Proteomes" id="UP001652397"/>
    </source>
</evidence>
<dbReference type="Pfam" id="PF09370">
    <property type="entry name" value="PEP_hydrolase"/>
    <property type="match status" value="1"/>
</dbReference>
<sequence length="405" mass="45387">MNGGLDKLSVNQLDGFRQTLAKKKHLVGVAAGSGMTAKYAIMGGCDFLLALNSGKYRSMGVSSMAGFLSYSNSNDLVMDYACKEILRTAKDVPVFFGLNATDPTKSMYDYIKKIKMLGFAGINNYPTVGMIDGKFREALAIEGIDFQQEVEAIRFAHYCGLITLAFVFNAEQTREMAQAGADIICAHFGLTSGGYLGAQKVLTLERVRCAAQEIFEAAEQVNTNIIRVVYGGPIKTPIDAQYMYRGSKCQGFIGGSCFERIPIESAVLHTTRSFKKEQPLSPSSKLEKIIFDTPGRYDYVEFIKQYIDESYMTEVRLNELAQVLHCSMSYLSTLFSQKVGTNFQDYLIQVRMEKARDMIRNCTYPLVQVAQNVGYQDYAQFSKMYKKHMGISPREDSLKRKKIQK</sequence>
<evidence type="ECO:0000313" key="5">
    <source>
        <dbReference type="EMBL" id="MCU6790218.1"/>
    </source>
</evidence>
<dbReference type="Proteomes" id="UP001652397">
    <property type="component" value="Unassembled WGS sequence"/>
</dbReference>
<dbReference type="InterPro" id="IPR009057">
    <property type="entry name" value="Homeodomain-like_sf"/>
</dbReference>
<keyword evidence="2" id="KW-0238">DNA-binding</keyword>
<dbReference type="Gene3D" id="3.20.20.70">
    <property type="entry name" value="Aldolase class I"/>
    <property type="match status" value="1"/>
</dbReference>
<dbReference type="PROSITE" id="PS00041">
    <property type="entry name" value="HTH_ARAC_FAMILY_1"/>
    <property type="match status" value="1"/>
</dbReference>
<comment type="caution">
    <text evidence="5">The sequence shown here is derived from an EMBL/GenBank/DDBJ whole genome shotgun (WGS) entry which is preliminary data.</text>
</comment>
<proteinExistence type="predicted"/>
<name>A0ABT2U6H6_9FIRM</name>
<dbReference type="Pfam" id="PF12833">
    <property type="entry name" value="HTH_18"/>
    <property type="match status" value="1"/>
</dbReference>
<dbReference type="InterPro" id="IPR013785">
    <property type="entry name" value="Aldolase_TIM"/>
</dbReference>
<feature type="domain" description="HTH araC/xylS-type" evidence="4">
    <location>
        <begin position="301"/>
        <end position="399"/>
    </location>
</feature>
<dbReference type="InterPro" id="IPR015813">
    <property type="entry name" value="Pyrv/PenolPyrv_kinase-like_dom"/>
</dbReference>
<dbReference type="CDD" id="cd00945">
    <property type="entry name" value="Aldolase_Class_I"/>
    <property type="match status" value="1"/>
</dbReference>
<dbReference type="SUPFAM" id="SSF46689">
    <property type="entry name" value="Homeodomain-like"/>
    <property type="match status" value="2"/>
</dbReference>
<accession>A0ABT2U6H6</accession>
<dbReference type="SMART" id="SM00342">
    <property type="entry name" value="HTH_ARAC"/>
    <property type="match status" value="1"/>
</dbReference>
<dbReference type="RefSeq" id="WP_147574552.1">
    <property type="nucleotide sequence ID" value="NZ_JAOQJE010000018.1"/>
</dbReference>
<keyword evidence="3" id="KW-0804">Transcription</keyword>
<evidence type="ECO:0000256" key="2">
    <source>
        <dbReference type="ARBA" id="ARBA00023125"/>
    </source>
</evidence>